<proteinExistence type="predicted"/>
<gene>
    <name evidence="1" type="ORF">B5J94_11045</name>
</gene>
<dbReference type="Proteomes" id="UP000191025">
    <property type="component" value="Unassembled WGS sequence"/>
</dbReference>
<name>A0A1V4GR08_MORLA</name>
<dbReference type="AlphaFoldDB" id="A0A1V4GR08"/>
<comment type="caution">
    <text evidence="1">The sequence shown here is derived from an EMBL/GenBank/DDBJ whole genome shotgun (WGS) entry which is preliminary data.</text>
</comment>
<dbReference type="InterPro" id="IPR043746">
    <property type="entry name" value="DUF5691"/>
</dbReference>
<dbReference type="Pfam" id="PF18944">
    <property type="entry name" value="DUF5691"/>
    <property type="match status" value="1"/>
</dbReference>
<sequence>MGAFDVLKQTIDDSYAKLMIANDGLHEMTGGDWGELATLIQNSPHPTLTQITLMSQYEQMRYTHAPSTALTRASALPTLPTPILPTPLHRLARQVLEGCHDDTMQTVRLLDFIHERGYVVPPTVWLPPKNMLTHLDEMSAESKLPDEYLAWCAWVGGDDSTHAHTELTDETWDEFYPAQRREMLRQLRHSDPNFALDLIAKFAPNEPADKRFDLIEVLAVNLSDDDKPFLQSLQKDRSQRVKQLASTYLARLGEFDDKDTLADELFDELEVGADGIIFKATKNNKLRENRFEKLQKVNLFALAKKFELSLGEFLLAWDYDGNERKGSSHNYSHAFFERMASMISDDELISIANPLLKIIDKKGDYYGYYFYSLIRPRLSLETRQEYMYKKFVKGEDFNQLLLFMPKYLSLNFNALQISSSYKKLMTDLENWQQKNSGYIDNWHIIHEIFALGLLLNQDTAKECLAHLVQMGVIKTDPVLATLHFNALLDNRVD</sequence>
<evidence type="ECO:0000313" key="2">
    <source>
        <dbReference type="Proteomes" id="UP000191025"/>
    </source>
</evidence>
<evidence type="ECO:0000313" key="1">
    <source>
        <dbReference type="EMBL" id="OPH34566.1"/>
    </source>
</evidence>
<reference evidence="2" key="1">
    <citation type="submission" date="2017-03" db="EMBL/GenBank/DDBJ databases">
        <title>Draft genome sequence of Moraxella equi CCUG 4950T type strain.</title>
        <authorList>
            <person name="Salva-Serra F."/>
            <person name="Engstrom-Jakobsson H."/>
            <person name="Thorell K."/>
            <person name="Jaen-Luchoro D."/>
            <person name="Gonzales-Siles L."/>
            <person name="Karlsson R."/>
            <person name="Yazdan S."/>
            <person name="Boulund F."/>
            <person name="Johnning A."/>
            <person name="Engstrand L."/>
            <person name="Kristiansson E."/>
            <person name="Moore E."/>
        </authorList>
    </citation>
    <scope>NUCLEOTIDE SEQUENCE [LARGE SCALE GENOMIC DNA]</scope>
    <source>
        <strain evidence="2">CCUG 4441</strain>
    </source>
</reference>
<dbReference type="EMBL" id="MXAN01000082">
    <property type="protein sequence ID" value="OPH34566.1"/>
    <property type="molecule type" value="Genomic_DNA"/>
</dbReference>
<organism evidence="1 2">
    <name type="scientific">Moraxella lacunata</name>
    <dbReference type="NCBI Taxonomy" id="477"/>
    <lineage>
        <taxon>Bacteria</taxon>
        <taxon>Pseudomonadati</taxon>
        <taxon>Pseudomonadota</taxon>
        <taxon>Gammaproteobacteria</taxon>
        <taxon>Moraxellales</taxon>
        <taxon>Moraxellaceae</taxon>
        <taxon>Moraxella</taxon>
    </lineage>
</organism>
<accession>A0A1V4GR08</accession>
<protein>
    <submittedName>
        <fullName evidence="1">Uncharacterized protein</fullName>
    </submittedName>
</protein>